<dbReference type="InterPro" id="IPR003594">
    <property type="entry name" value="HATPase_dom"/>
</dbReference>
<evidence type="ECO:0000256" key="9">
    <source>
        <dbReference type="ARBA" id="ARBA00022777"/>
    </source>
</evidence>
<feature type="transmembrane region" description="Helical" evidence="13">
    <location>
        <begin position="191"/>
        <end position="209"/>
    </location>
</feature>
<keyword evidence="12 13" id="KW-0472">Membrane</keyword>
<evidence type="ECO:0000256" key="3">
    <source>
        <dbReference type="ARBA" id="ARBA00004314"/>
    </source>
</evidence>
<evidence type="ECO:0000313" key="16">
    <source>
        <dbReference type="Proteomes" id="UP000178636"/>
    </source>
</evidence>
<dbReference type="InterPro" id="IPR036890">
    <property type="entry name" value="HATPase_C_sf"/>
</dbReference>
<dbReference type="InterPro" id="IPR003661">
    <property type="entry name" value="HisK_dim/P_dom"/>
</dbReference>
<dbReference type="PANTHER" id="PTHR43711">
    <property type="entry name" value="TWO-COMPONENT HISTIDINE KINASE"/>
    <property type="match status" value="1"/>
</dbReference>
<keyword evidence="13" id="KW-0812">Transmembrane</keyword>
<comment type="catalytic activity">
    <reaction evidence="1">
        <text>ATP + protein L-histidine = ADP + protein N-phospho-L-histidine.</text>
        <dbReference type="EC" id="2.7.13.3"/>
    </reaction>
</comment>
<evidence type="ECO:0000313" key="15">
    <source>
        <dbReference type="EMBL" id="OGZ11296.1"/>
    </source>
</evidence>
<dbReference type="PRINTS" id="PR00344">
    <property type="entry name" value="BCTRLSENSOR"/>
</dbReference>
<dbReference type="InterPro" id="IPR050736">
    <property type="entry name" value="Sensor_HK_Regulatory"/>
</dbReference>
<sequence>MDKLIEIFSRGASFVRNNPQIIYTLFLAVAVPLAFFFTSEQFLKIARDQQNRLERSRIGVLQDVFVLFAKWHIDEPQFLSDRVRVIVHETETLTNFKVLRTGDGETFPVVVSTNKDEEGTSITPDPLTSSLIGFAMSQPSQSFASEYFEGGMRYWRSARAITATTSNIPAGYVLTDLSMADADAVSHRNILNAYITLALIILLIIVLLARQARIIDYATLYERLKEVDQMKDDFVSMAAHELRSPLTIIRGYTDMLKEEQISDDAKENLKHIDRSATQLNSLIGDILDVARLQEGRLSFNYQTVDVAEAIGVIVESFMKPAADKGLKLSYEKIPLPPISVDPDRFRQVAINLVGNAIKYTPKGEVRVITASEGGRVSIRVSDTGMGISAEEQKKLFQKFYRIKSEETREITGTGLGLWITSQMVQTMKGVISVESIKGKGTDFIVSFPALQANP</sequence>
<keyword evidence="10" id="KW-0067">ATP-binding</keyword>
<dbReference type="SUPFAM" id="SSF55874">
    <property type="entry name" value="ATPase domain of HSP90 chaperone/DNA topoisomerase II/histidine kinase"/>
    <property type="match status" value="1"/>
</dbReference>
<accession>A0A1G2DCF6</accession>
<keyword evidence="5" id="KW-1003">Cell membrane</keyword>
<dbReference type="InterPro" id="IPR004358">
    <property type="entry name" value="Sig_transdc_His_kin-like_C"/>
</dbReference>
<dbReference type="STRING" id="1798664.A3C93_05125"/>
<name>A0A1G2DCF6_9BACT</name>
<keyword evidence="8" id="KW-0547">Nucleotide-binding</keyword>
<evidence type="ECO:0000256" key="7">
    <source>
        <dbReference type="ARBA" id="ARBA00022679"/>
    </source>
</evidence>
<dbReference type="EC" id="2.7.13.3" evidence="4"/>
<keyword evidence="6" id="KW-0597">Phosphoprotein</keyword>
<comment type="caution">
    <text evidence="15">The sequence shown here is derived from an EMBL/GenBank/DDBJ whole genome shotgun (WGS) entry which is preliminary data.</text>
</comment>
<dbReference type="Pfam" id="PF00512">
    <property type="entry name" value="HisKA"/>
    <property type="match status" value="1"/>
</dbReference>
<feature type="domain" description="Histidine kinase" evidence="14">
    <location>
        <begin position="237"/>
        <end position="451"/>
    </location>
</feature>
<dbReference type="GO" id="GO:0000155">
    <property type="term" value="F:phosphorelay sensor kinase activity"/>
    <property type="evidence" value="ECO:0007669"/>
    <property type="project" value="InterPro"/>
</dbReference>
<evidence type="ECO:0000256" key="1">
    <source>
        <dbReference type="ARBA" id="ARBA00000085"/>
    </source>
</evidence>
<dbReference type="GO" id="GO:0045121">
    <property type="term" value="C:membrane raft"/>
    <property type="evidence" value="ECO:0007669"/>
    <property type="project" value="UniProtKB-SubCell"/>
</dbReference>
<evidence type="ECO:0000256" key="4">
    <source>
        <dbReference type="ARBA" id="ARBA00012438"/>
    </source>
</evidence>
<dbReference type="SMART" id="SM00387">
    <property type="entry name" value="HATPase_c"/>
    <property type="match status" value="1"/>
</dbReference>
<dbReference type="FunFam" id="1.10.287.130:FF:000001">
    <property type="entry name" value="Two-component sensor histidine kinase"/>
    <property type="match status" value="1"/>
</dbReference>
<dbReference type="GO" id="GO:0005886">
    <property type="term" value="C:plasma membrane"/>
    <property type="evidence" value="ECO:0007669"/>
    <property type="project" value="UniProtKB-SubCell"/>
</dbReference>
<evidence type="ECO:0000256" key="10">
    <source>
        <dbReference type="ARBA" id="ARBA00022840"/>
    </source>
</evidence>
<keyword evidence="7" id="KW-0808">Transferase</keyword>
<dbReference type="Gene3D" id="1.10.287.130">
    <property type="match status" value="1"/>
</dbReference>
<evidence type="ECO:0000256" key="8">
    <source>
        <dbReference type="ARBA" id="ARBA00022741"/>
    </source>
</evidence>
<evidence type="ECO:0000256" key="5">
    <source>
        <dbReference type="ARBA" id="ARBA00022475"/>
    </source>
</evidence>
<dbReference type="Pfam" id="PF02518">
    <property type="entry name" value="HATPase_c"/>
    <property type="match status" value="1"/>
</dbReference>
<dbReference type="EMBL" id="MHLO01000035">
    <property type="protein sequence ID" value="OGZ11296.1"/>
    <property type="molecule type" value="Genomic_DNA"/>
</dbReference>
<dbReference type="AlphaFoldDB" id="A0A1G2DCF6"/>
<proteinExistence type="predicted"/>
<keyword evidence="11" id="KW-0902">Two-component regulatory system</keyword>
<dbReference type="CDD" id="cd00082">
    <property type="entry name" value="HisKA"/>
    <property type="match status" value="1"/>
</dbReference>
<keyword evidence="13" id="KW-1133">Transmembrane helix</keyword>
<evidence type="ECO:0000256" key="12">
    <source>
        <dbReference type="ARBA" id="ARBA00023136"/>
    </source>
</evidence>
<dbReference type="InterPro" id="IPR005467">
    <property type="entry name" value="His_kinase_dom"/>
</dbReference>
<evidence type="ECO:0000256" key="6">
    <source>
        <dbReference type="ARBA" id="ARBA00022553"/>
    </source>
</evidence>
<evidence type="ECO:0000256" key="11">
    <source>
        <dbReference type="ARBA" id="ARBA00023012"/>
    </source>
</evidence>
<dbReference type="Proteomes" id="UP000178636">
    <property type="component" value="Unassembled WGS sequence"/>
</dbReference>
<protein>
    <recommendedName>
        <fullName evidence="4">histidine kinase</fullName>
        <ecNumber evidence="4">2.7.13.3</ecNumber>
    </recommendedName>
</protein>
<comment type="subcellular location">
    <subcellularLocation>
        <location evidence="2">Cell membrane</location>
    </subcellularLocation>
    <subcellularLocation>
        <location evidence="3">Membrane raft</location>
        <topology evidence="3">Multi-pass membrane protein</topology>
    </subcellularLocation>
</comment>
<evidence type="ECO:0000256" key="2">
    <source>
        <dbReference type="ARBA" id="ARBA00004236"/>
    </source>
</evidence>
<dbReference type="PROSITE" id="PS50109">
    <property type="entry name" value="HIS_KIN"/>
    <property type="match status" value="1"/>
</dbReference>
<evidence type="ECO:0000256" key="13">
    <source>
        <dbReference type="SAM" id="Phobius"/>
    </source>
</evidence>
<dbReference type="GO" id="GO:0005524">
    <property type="term" value="F:ATP binding"/>
    <property type="evidence" value="ECO:0007669"/>
    <property type="project" value="UniProtKB-KW"/>
</dbReference>
<dbReference type="InterPro" id="IPR036097">
    <property type="entry name" value="HisK_dim/P_sf"/>
</dbReference>
<feature type="transmembrane region" description="Helical" evidence="13">
    <location>
        <begin position="20"/>
        <end position="37"/>
    </location>
</feature>
<evidence type="ECO:0000259" key="14">
    <source>
        <dbReference type="PROSITE" id="PS50109"/>
    </source>
</evidence>
<dbReference type="FunFam" id="3.30.565.10:FF:000023">
    <property type="entry name" value="PAS domain-containing sensor histidine kinase"/>
    <property type="match status" value="1"/>
</dbReference>
<dbReference type="PANTHER" id="PTHR43711:SF31">
    <property type="entry name" value="HISTIDINE KINASE"/>
    <property type="match status" value="1"/>
</dbReference>
<dbReference type="SMART" id="SM00388">
    <property type="entry name" value="HisKA"/>
    <property type="match status" value="1"/>
</dbReference>
<reference evidence="15 16" key="1">
    <citation type="journal article" date="2016" name="Nat. Commun.">
        <title>Thousands of microbial genomes shed light on interconnected biogeochemical processes in an aquifer system.</title>
        <authorList>
            <person name="Anantharaman K."/>
            <person name="Brown C.T."/>
            <person name="Hug L.A."/>
            <person name="Sharon I."/>
            <person name="Castelle C.J."/>
            <person name="Probst A.J."/>
            <person name="Thomas B.C."/>
            <person name="Singh A."/>
            <person name="Wilkins M.J."/>
            <person name="Karaoz U."/>
            <person name="Brodie E.L."/>
            <person name="Williams K.H."/>
            <person name="Hubbard S.S."/>
            <person name="Banfield J.F."/>
        </authorList>
    </citation>
    <scope>NUCLEOTIDE SEQUENCE [LARGE SCALE GENOMIC DNA]</scope>
</reference>
<dbReference type="Gene3D" id="3.30.565.10">
    <property type="entry name" value="Histidine kinase-like ATPase, C-terminal domain"/>
    <property type="match status" value="1"/>
</dbReference>
<keyword evidence="9" id="KW-0418">Kinase</keyword>
<gene>
    <name evidence="15" type="ORF">A3C93_05125</name>
</gene>
<organism evidence="15 16">
    <name type="scientific">Candidatus Lloydbacteria bacterium RIFCSPHIGHO2_02_FULL_54_17</name>
    <dbReference type="NCBI Taxonomy" id="1798664"/>
    <lineage>
        <taxon>Bacteria</taxon>
        <taxon>Candidatus Lloydiibacteriota</taxon>
    </lineage>
</organism>
<dbReference type="SUPFAM" id="SSF47384">
    <property type="entry name" value="Homodimeric domain of signal transducing histidine kinase"/>
    <property type="match status" value="1"/>
</dbReference>